<dbReference type="AlphaFoldDB" id="A0A9D4VC85"/>
<evidence type="ECO:0000313" key="1">
    <source>
        <dbReference type="EMBL" id="KAI5083390.1"/>
    </source>
</evidence>
<name>A0A9D4VC85_ADICA</name>
<keyword evidence="2" id="KW-1185">Reference proteome</keyword>
<dbReference type="Proteomes" id="UP000886520">
    <property type="component" value="Chromosome 3"/>
</dbReference>
<organism evidence="1 2">
    <name type="scientific">Adiantum capillus-veneris</name>
    <name type="common">Maidenhair fern</name>
    <dbReference type="NCBI Taxonomy" id="13818"/>
    <lineage>
        <taxon>Eukaryota</taxon>
        <taxon>Viridiplantae</taxon>
        <taxon>Streptophyta</taxon>
        <taxon>Embryophyta</taxon>
        <taxon>Tracheophyta</taxon>
        <taxon>Polypodiopsida</taxon>
        <taxon>Polypodiidae</taxon>
        <taxon>Polypodiales</taxon>
        <taxon>Pteridineae</taxon>
        <taxon>Pteridaceae</taxon>
        <taxon>Vittarioideae</taxon>
        <taxon>Adiantum</taxon>
    </lineage>
</organism>
<proteinExistence type="predicted"/>
<gene>
    <name evidence="1" type="ORF">GOP47_0003133</name>
</gene>
<sequence length="87" mass="10049">MRNFVQGLIMEYRQKLPIRSSTKTSVVINVSSPSHETHGCCLHACGWNMFCRLLFLRRLWFANAVYKVPDFVGYGYALKVMVCECIL</sequence>
<comment type="caution">
    <text evidence="1">The sequence shown here is derived from an EMBL/GenBank/DDBJ whole genome shotgun (WGS) entry which is preliminary data.</text>
</comment>
<protein>
    <submittedName>
        <fullName evidence="1">Uncharacterized protein</fullName>
    </submittedName>
</protein>
<evidence type="ECO:0000313" key="2">
    <source>
        <dbReference type="Proteomes" id="UP000886520"/>
    </source>
</evidence>
<accession>A0A9D4VC85</accession>
<reference evidence="1" key="1">
    <citation type="submission" date="2021-01" db="EMBL/GenBank/DDBJ databases">
        <title>Adiantum capillus-veneris genome.</title>
        <authorList>
            <person name="Fang Y."/>
            <person name="Liao Q."/>
        </authorList>
    </citation>
    <scope>NUCLEOTIDE SEQUENCE</scope>
    <source>
        <strain evidence="1">H3</strain>
        <tissue evidence="1">Leaf</tissue>
    </source>
</reference>
<dbReference type="EMBL" id="JABFUD020000002">
    <property type="protein sequence ID" value="KAI5083390.1"/>
    <property type="molecule type" value="Genomic_DNA"/>
</dbReference>